<evidence type="ECO:0000313" key="2">
    <source>
        <dbReference type="EMBL" id="MFF3341415.1"/>
    </source>
</evidence>
<keyword evidence="3" id="KW-1185">Reference proteome</keyword>
<proteinExistence type="predicted"/>
<accession>A0ABW6RIQ0</accession>
<name>A0ABW6RIQ0_9ACTN</name>
<organism evidence="2 3">
    <name type="scientific">Streptomyces flavidovirens</name>
    <dbReference type="NCBI Taxonomy" id="67298"/>
    <lineage>
        <taxon>Bacteria</taxon>
        <taxon>Bacillati</taxon>
        <taxon>Actinomycetota</taxon>
        <taxon>Actinomycetes</taxon>
        <taxon>Kitasatosporales</taxon>
        <taxon>Streptomycetaceae</taxon>
        <taxon>Streptomyces</taxon>
    </lineage>
</organism>
<dbReference type="Proteomes" id="UP001601976">
    <property type="component" value="Unassembled WGS sequence"/>
</dbReference>
<dbReference type="RefSeq" id="WP_387896566.1">
    <property type="nucleotide sequence ID" value="NZ_JBIAPK010000006.1"/>
</dbReference>
<comment type="caution">
    <text evidence="2">The sequence shown here is derived from an EMBL/GenBank/DDBJ whole genome shotgun (WGS) entry which is preliminary data.</text>
</comment>
<reference evidence="2 3" key="1">
    <citation type="submission" date="2024-10" db="EMBL/GenBank/DDBJ databases">
        <title>The Natural Products Discovery Center: Release of the First 8490 Sequenced Strains for Exploring Actinobacteria Biosynthetic Diversity.</title>
        <authorList>
            <person name="Kalkreuter E."/>
            <person name="Kautsar S.A."/>
            <person name="Yang D."/>
            <person name="Bader C.D."/>
            <person name="Teijaro C.N."/>
            <person name="Fluegel L."/>
            <person name="Davis C.M."/>
            <person name="Simpson J.R."/>
            <person name="Lauterbach L."/>
            <person name="Steele A.D."/>
            <person name="Gui C."/>
            <person name="Meng S."/>
            <person name="Li G."/>
            <person name="Viehrig K."/>
            <person name="Ye F."/>
            <person name="Su P."/>
            <person name="Kiefer A.F."/>
            <person name="Nichols A."/>
            <person name="Cepeda A.J."/>
            <person name="Yan W."/>
            <person name="Fan B."/>
            <person name="Jiang Y."/>
            <person name="Adhikari A."/>
            <person name="Zheng C.-J."/>
            <person name="Schuster L."/>
            <person name="Cowan T.M."/>
            <person name="Smanski M.J."/>
            <person name="Chevrette M.G."/>
            <person name="De Carvalho L.P.S."/>
            <person name="Shen B."/>
        </authorList>
    </citation>
    <scope>NUCLEOTIDE SEQUENCE [LARGE SCALE GENOMIC DNA]</scope>
    <source>
        <strain evidence="2 3">NPDC003029</strain>
    </source>
</reference>
<feature type="region of interest" description="Disordered" evidence="1">
    <location>
        <begin position="64"/>
        <end position="85"/>
    </location>
</feature>
<evidence type="ECO:0000256" key="1">
    <source>
        <dbReference type="SAM" id="MobiDB-lite"/>
    </source>
</evidence>
<evidence type="ECO:0000313" key="3">
    <source>
        <dbReference type="Proteomes" id="UP001601976"/>
    </source>
</evidence>
<sequence length="383" mass="41003">MTDTWNGEPLADAKSVNEDIHYRIHDVGTGALLVFGTGRGGALGAVVAHCGVWKTPTRAAAWSSAPTTVRRGRASTAPPDRDTSCVHRPPPECGCRVQPTPSRPATERCSDSGRHEAVVVLDLADQVVFGDARPGTHLGGARVCDVTTLPEPAIVAAGDFSSPAQWADAEFQHQWQRYVLDCCDRLEEVLEAATGSDAEDGRQLLLVTGWPLTRERDAELAYLAQYEQHGPVVPFGARRRSYSPEPDHAVVLAVPQFAAQHAAEHTRDNKGQIVLGPDLPPSASPVAQDVLALLPGAYPYLAAVAEQDGAGAQPTPLVTKAREARRSARRSARARAQSEPGSIDIYNDLVVGKYSWVPDDGQGGSASAEMASLPVHWLKDWTL</sequence>
<dbReference type="EMBL" id="JBIAPK010000006">
    <property type="protein sequence ID" value="MFF3341415.1"/>
    <property type="molecule type" value="Genomic_DNA"/>
</dbReference>
<gene>
    <name evidence="2" type="ORF">ACFYWW_22270</name>
</gene>
<protein>
    <submittedName>
        <fullName evidence="2">Uncharacterized protein</fullName>
    </submittedName>
</protein>